<keyword evidence="3" id="KW-1185">Reference proteome</keyword>
<dbReference type="Gene3D" id="1.10.740.10">
    <property type="entry name" value="Transferase Inhibitor Protein From Tn5, Chain"/>
    <property type="match status" value="1"/>
</dbReference>
<dbReference type="Proteomes" id="UP000199541">
    <property type="component" value="Unassembled WGS sequence"/>
</dbReference>
<dbReference type="SUPFAM" id="SSF53098">
    <property type="entry name" value="Ribonuclease H-like"/>
    <property type="match status" value="1"/>
</dbReference>
<dbReference type="EMBL" id="FNOB01000048">
    <property type="protein sequence ID" value="SDX93789.1"/>
    <property type="molecule type" value="Genomic_DNA"/>
</dbReference>
<comment type="caution">
    <text evidence="1">The sequence shown here is derived from an EMBL/GenBank/DDBJ whole genome shotgun (WGS) entry which is preliminary data.</text>
</comment>
<dbReference type="Proteomes" id="UP000634647">
    <property type="component" value="Unassembled WGS sequence"/>
</dbReference>
<evidence type="ECO:0000313" key="3">
    <source>
        <dbReference type="Proteomes" id="UP000199541"/>
    </source>
</evidence>
<gene>
    <name evidence="1" type="ORF">GCM10008024_40870</name>
    <name evidence="2" type="ORF">SAMN05444006_1481</name>
</gene>
<accession>A0AAN4UYG1</accession>
<dbReference type="PANTHER" id="PTHR37319:SF1">
    <property type="entry name" value="TRANSPOSASE TN5 DIMERISATION DOMAIN-CONTAINING PROTEIN"/>
    <property type="match status" value="1"/>
</dbReference>
<dbReference type="EMBL" id="BNAB01000044">
    <property type="protein sequence ID" value="GHE06464.1"/>
    <property type="molecule type" value="Genomic_DNA"/>
</dbReference>
<proteinExistence type="predicted"/>
<dbReference type="AlphaFoldDB" id="A0AAN4UYG1"/>
<evidence type="ECO:0008006" key="5">
    <source>
        <dbReference type="Google" id="ProtNLM"/>
    </source>
</evidence>
<dbReference type="PANTHER" id="PTHR37319">
    <property type="entry name" value="TRANSPOSASE"/>
    <property type="match status" value="1"/>
</dbReference>
<evidence type="ECO:0000313" key="1">
    <source>
        <dbReference type="EMBL" id="GHE06464.1"/>
    </source>
</evidence>
<protein>
    <recommendedName>
        <fullName evidence="5">Transposase</fullName>
    </recommendedName>
</protein>
<evidence type="ECO:0000313" key="2">
    <source>
        <dbReference type="EMBL" id="SDX93789.1"/>
    </source>
</evidence>
<evidence type="ECO:0000313" key="4">
    <source>
        <dbReference type="Proteomes" id="UP000634647"/>
    </source>
</evidence>
<dbReference type="RefSeq" id="WP_035841114.1">
    <property type="nucleotide sequence ID" value="NZ_BNAB01000044.1"/>
</dbReference>
<dbReference type="Gene3D" id="3.90.350.10">
    <property type="entry name" value="Transposase Inhibitor Protein From Tn5, Chain A, domain 1"/>
    <property type="match status" value="1"/>
</dbReference>
<dbReference type="InterPro" id="IPR014737">
    <property type="entry name" value="Transposase_Tn5-like_C"/>
</dbReference>
<dbReference type="InterPro" id="IPR047768">
    <property type="entry name" value="Tn5p-like"/>
</dbReference>
<organism evidence="1 4">
    <name type="scientific">Allgaiera indica</name>
    <dbReference type="NCBI Taxonomy" id="765699"/>
    <lineage>
        <taxon>Bacteria</taxon>
        <taxon>Pseudomonadati</taxon>
        <taxon>Pseudomonadota</taxon>
        <taxon>Alphaproteobacteria</taxon>
        <taxon>Rhodobacterales</taxon>
        <taxon>Paracoccaceae</taxon>
        <taxon>Allgaiera</taxon>
    </lineage>
</organism>
<reference evidence="1" key="1">
    <citation type="journal article" date="2014" name="Int. J. Syst. Evol. Microbiol.">
        <title>Complete genome sequence of Corynebacterium casei LMG S-19264T (=DSM 44701T), isolated from a smear-ripened cheese.</title>
        <authorList>
            <consortium name="US DOE Joint Genome Institute (JGI-PGF)"/>
            <person name="Walter F."/>
            <person name="Albersmeier A."/>
            <person name="Kalinowski J."/>
            <person name="Ruckert C."/>
        </authorList>
    </citation>
    <scope>NUCLEOTIDE SEQUENCE</scope>
    <source>
        <strain evidence="1">CGMCC 1.10859</strain>
    </source>
</reference>
<name>A0AAN4UYG1_9RHOB</name>
<dbReference type="InterPro" id="IPR012337">
    <property type="entry name" value="RNaseH-like_sf"/>
</dbReference>
<reference evidence="1" key="3">
    <citation type="submission" date="2023-06" db="EMBL/GenBank/DDBJ databases">
        <authorList>
            <person name="Sun Q."/>
            <person name="Zhou Y."/>
        </authorList>
    </citation>
    <scope>NUCLEOTIDE SEQUENCE</scope>
    <source>
        <strain evidence="1">CGMCC 1.10859</strain>
    </source>
</reference>
<reference evidence="2 3" key="2">
    <citation type="submission" date="2016-10" db="EMBL/GenBank/DDBJ databases">
        <authorList>
            <person name="Varghese N."/>
            <person name="Submissions S."/>
        </authorList>
    </citation>
    <scope>NUCLEOTIDE SEQUENCE [LARGE SCALE GENOMIC DNA]</scope>
    <source>
        <strain evidence="2 3">DSM 24802</strain>
    </source>
</reference>
<sequence length="152" mass="16768">MHSLDAAIEKIEWYAMRWKIELFHKILKSGCRAEDAKLRTADRLANLVALVCIVSWRALWTTMVARADPDADPTTALTRTEIAILDRLVSDTGNRGAKPRTLRLYLTKLARLGGYLARASDPPPGNTVVWRGLRRLADIQIGAELNGGGSCG</sequence>